<sequence>MAPVLVRSVSLVLVAVGLLATTACAGVLRAGPLLTDGRTADTGTNQLCTPPGPGNGAMVGVHVENAGREPVVITDVSLSGAESMELAEAVLIPIPPPDPRDGSITMPPPNGAADPSVLDGYPAAVGATVQAGGERSLGVRLRAHDLPATVRSIGVEHEDELNQRFTSYSSTSVTIRHRCF</sequence>
<feature type="chain" id="PRO_5021727240" description="Copper(I)-binding protein" evidence="1">
    <location>
        <begin position="26"/>
        <end position="180"/>
    </location>
</feature>
<name>A0A542DEE5_AMYCI</name>
<reference evidence="2 3" key="1">
    <citation type="submission" date="2019-06" db="EMBL/GenBank/DDBJ databases">
        <title>Sequencing the genomes of 1000 actinobacteria strains.</title>
        <authorList>
            <person name="Klenk H.-P."/>
        </authorList>
    </citation>
    <scope>NUCLEOTIDE SEQUENCE [LARGE SCALE GENOMIC DNA]</scope>
    <source>
        <strain evidence="2 3">DSM 45679</strain>
    </source>
</reference>
<dbReference type="PROSITE" id="PS51257">
    <property type="entry name" value="PROKAR_LIPOPROTEIN"/>
    <property type="match status" value="1"/>
</dbReference>
<evidence type="ECO:0000313" key="3">
    <source>
        <dbReference type="Proteomes" id="UP000320876"/>
    </source>
</evidence>
<organism evidence="2 3">
    <name type="scientific">Amycolatopsis cihanbeyliensis</name>
    <dbReference type="NCBI Taxonomy" id="1128664"/>
    <lineage>
        <taxon>Bacteria</taxon>
        <taxon>Bacillati</taxon>
        <taxon>Actinomycetota</taxon>
        <taxon>Actinomycetes</taxon>
        <taxon>Pseudonocardiales</taxon>
        <taxon>Pseudonocardiaceae</taxon>
        <taxon>Amycolatopsis</taxon>
    </lineage>
</organism>
<evidence type="ECO:0000313" key="2">
    <source>
        <dbReference type="EMBL" id="TQJ01447.1"/>
    </source>
</evidence>
<gene>
    <name evidence="2" type="ORF">FB471_1127</name>
</gene>
<protein>
    <recommendedName>
        <fullName evidence="4">Copper(I)-binding protein</fullName>
    </recommendedName>
</protein>
<keyword evidence="1" id="KW-0732">Signal</keyword>
<comment type="caution">
    <text evidence="2">The sequence shown here is derived from an EMBL/GenBank/DDBJ whole genome shotgun (WGS) entry which is preliminary data.</text>
</comment>
<proteinExistence type="predicted"/>
<feature type="signal peptide" evidence="1">
    <location>
        <begin position="1"/>
        <end position="25"/>
    </location>
</feature>
<keyword evidence="3" id="KW-1185">Reference proteome</keyword>
<evidence type="ECO:0008006" key="4">
    <source>
        <dbReference type="Google" id="ProtNLM"/>
    </source>
</evidence>
<accession>A0A542DEE5</accession>
<evidence type="ECO:0000256" key="1">
    <source>
        <dbReference type="SAM" id="SignalP"/>
    </source>
</evidence>
<dbReference type="EMBL" id="VFML01000001">
    <property type="protein sequence ID" value="TQJ01447.1"/>
    <property type="molecule type" value="Genomic_DNA"/>
</dbReference>
<dbReference type="Proteomes" id="UP000320876">
    <property type="component" value="Unassembled WGS sequence"/>
</dbReference>
<dbReference type="AlphaFoldDB" id="A0A542DEE5"/>